<gene>
    <name evidence="1" type="ORF">A4U43_C05F22570</name>
</gene>
<evidence type="ECO:0000313" key="2">
    <source>
        <dbReference type="Proteomes" id="UP000243459"/>
    </source>
</evidence>
<protein>
    <submittedName>
        <fullName evidence="1">Uncharacterized protein</fullName>
    </submittedName>
</protein>
<reference evidence="2" key="1">
    <citation type="journal article" date="2017" name="Nat. Commun.">
        <title>The asparagus genome sheds light on the origin and evolution of a young Y chromosome.</title>
        <authorList>
            <person name="Harkess A."/>
            <person name="Zhou J."/>
            <person name="Xu C."/>
            <person name="Bowers J.E."/>
            <person name="Van der Hulst R."/>
            <person name="Ayyampalayam S."/>
            <person name="Mercati F."/>
            <person name="Riccardi P."/>
            <person name="McKain M.R."/>
            <person name="Kakrana A."/>
            <person name="Tang H."/>
            <person name="Ray J."/>
            <person name="Groenendijk J."/>
            <person name="Arikit S."/>
            <person name="Mathioni S.M."/>
            <person name="Nakano M."/>
            <person name="Shan H."/>
            <person name="Telgmann-Rauber A."/>
            <person name="Kanno A."/>
            <person name="Yue Z."/>
            <person name="Chen H."/>
            <person name="Li W."/>
            <person name="Chen Y."/>
            <person name="Xu X."/>
            <person name="Zhang Y."/>
            <person name="Luo S."/>
            <person name="Chen H."/>
            <person name="Gao J."/>
            <person name="Mao Z."/>
            <person name="Pires J.C."/>
            <person name="Luo M."/>
            <person name="Kudrna D."/>
            <person name="Wing R.A."/>
            <person name="Meyers B.C."/>
            <person name="Yi K."/>
            <person name="Kong H."/>
            <person name="Lavrijsen P."/>
            <person name="Sunseri F."/>
            <person name="Falavigna A."/>
            <person name="Ye Y."/>
            <person name="Leebens-Mack J.H."/>
            <person name="Chen G."/>
        </authorList>
    </citation>
    <scope>NUCLEOTIDE SEQUENCE [LARGE SCALE GENOMIC DNA]</scope>
    <source>
        <strain evidence="2">cv. DH0086</strain>
    </source>
</reference>
<dbReference type="Proteomes" id="UP000243459">
    <property type="component" value="Chromosome 5"/>
</dbReference>
<organism evidence="1 2">
    <name type="scientific">Asparagus officinalis</name>
    <name type="common">Garden asparagus</name>
    <dbReference type="NCBI Taxonomy" id="4686"/>
    <lineage>
        <taxon>Eukaryota</taxon>
        <taxon>Viridiplantae</taxon>
        <taxon>Streptophyta</taxon>
        <taxon>Embryophyta</taxon>
        <taxon>Tracheophyta</taxon>
        <taxon>Spermatophyta</taxon>
        <taxon>Magnoliopsida</taxon>
        <taxon>Liliopsida</taxon>
        <taxon>Asparagales</taxon>
        <taxon>Asparagaceae</taxon>
        <taxon>Asparagoideae</taxon>
        <taxon>Asparagus</taxon>
    </lineage>
</organism>
<dbReference type="Gramene" id="ONK69410">
    <property type="protein sequence ID" value="ONK69410"/>
    <property type="gene ID" value="A4U43_C05F22570"/>
</dbReference>
<name>A0A5P1EZ29_ASPOF</name>
<sequence length="155" mass="17962">MSIMETRKVRNRPKEQVRAPPKIVGLAVLKRRTIKRVFCPKSLKIRRSKAEEEPISSRGFSALNRQRFDDPWRKRSLSRVFCPKSSKIRRSMVREELISSDFKVNSPILKFPSLDPWWGSTSKKIKVGKARNILSSNFLNLSSLDVKTFLGNVFN</sequence>
<accession>A0A5P1EZ29</accession>
<dbReference type="EMBL" id="CM007385">
    <property type="protein sequence ID" value="ONK69410.1"/>
    <property type="molecule type" value="Genomic_DNA"/>
</dbReference>
<keyword evidence="2" id="KW-1185">Reference proteome</keyword>
<evidence type="ECO:0000313" key="1">
    <source>
        <dbReference type="EMBL" id="ONK69410.1"/>
    </source>
</evidence>
<proteinExistence type="predicted"/>
<dbReference type="AlphaFoldDB" id="A0A5P1EZ29"/>